<dbReference type="Proteomes" id="UP001501742">
    <property type="component" value="Unassembled WGS sequence"/>
</dbReference>
<keyword evidence="2" id="KW-1133">Transmembrane helix</keyword>
<gene>
    <name evidence="3" type="ORF">GCM10009627_13740</name>
</gene>
<keyword evidence="4" id="KW-1185">Reference proteome</keyword>
<evidence type="ECO:0000256" key="2">
    <source>
        <dbReference type="SAM" id="Phobius"/>
    </source>
</evidence>
<name>A0ABP4K2E1_9MICO</name>
<protein>
    <recommendedName>
        <fullName evidence="5">DUF3040 domain-containing protein</fullName>
    </recommendedName>
</protein>
<organism evidence="3 4">
    <name type="scientific">Curtobacterium herbarum</name>
    <dbReference type="NCBI Taxonomy" id="150122"/>
    <lineage>
        <taxon>Bacteria</taxon>
        <taxon>Bacillati</taxon>
        <taxon>Actinomycetota</taxon>
        <taxon>Actinomycetes</taxon>
        <taxon>Micrococcales</taxon>
        <taxon>Microbacteriaceae</taxon>
        <taxon>Curtobacterium</taxon>
    </lineage>
</organism>
<reference evidence="4" key="1">
    <citation type="journal article" date="2019" name="Int. J. Syst. Evol. Microbiol.">
        <title>The Global Catalogue of Microorganisms (GCM) 10K type strain sequencing project: providing services to taxonomists for standard genome sequencing and annotation.</title>
        <authorList>
            <consortium name="The Broad Institute Genomics Platform"/>
            <consortium name="The Broad Institute Genome Sequencing Center for Infectious Disease"/>
            <person name="Wu L."/>
            <person name="Ma J."/>
        </authorList>
    </citation>
    <scope>NUCLEOTIDE SEQUENCE [LARGE SCALE GENOMIC DNA]</scope>
    <source>
        <strain evidence="4">JCM 12140</strain>
    </source>
</reference>
<evidence type="ECO:0000313" key="4">
    <source>
        <dbReference type="Proteomes" id="UP001501742"/>
    </source>
</evidence>
<dbReference type="EMBL" id="BAAAJX010000005">
    <property type="protein sequence ID" value="GAA1493028.1"/>
    <property type="molecule type" value="Genomic_DNA"/>
</dbReference>
<keyword evidence="2" id="KW-0812">Transmembrane</keyword>
<accession>A0ABP4K2E1</accession>
<evidence type="ECO:0000256" key="1">
    <source>
        <dbReference type="SAM" id="MobiDB-lite"/>
    </source>
</evidence>
<feature type="compositionally biased region" description="Low complexity" evidence="1">
    <location>
        <begin position="28"/>
        <end position="44"/>
    </location>
</feature>
<proteinExistence type="predicted"/>
<evidence type="ECO:0000313" key="3">
    <source>
        <dbReference type="EMBL" id="GAA1493028.1"/>
    </source>
</evidence>
<feature type="region of interest" description="Disordered" evidence="1">
    <location>
        <begin position="1"/>
        <end position="108"/>
    </location>
</feature>
<keyword evidence="2" id="KW-0472">Membrane</keyword>
<comment type="caution">
    <text evidence="3">The sequence shown here is derived from an EMBL/GenBank/DDBJ whole genome shotgun (WGS) entry which is preliminary data.</text>
</comment>
<sequence>MPDRPAPPVRRPAGADRRRTSRPPRPGLPRASRPASARWRGPAPHNSNRLELRVPVVRAGSRCARPDRAAGDRTARAPRPRRPPHCPPPPVALRPPAGYRGRMRRRDRATGDTALTVDEATAITEHAENGNLDMEDPEVRRLVGEANRLLVRAGVWGIAEGPRQRRRRRLLAVGASVLVLSWLAGLFLPLLVRLTE</sequence>
<feature type="compositionally biased region" description="Basic and acidic residues" evidence="1">
    <location>
        <begin position="64"/>
        <end position="75"/>
    </location>
</feature>
<feature type="compositionally biased region" description="Pro residues" evidence="1">
    <location>
        <begin position="1"/>
        <end position="10"/>
    </location>
</feature>
<evidence type="ECO:0008006" key="5">
    <source>
        <dbReference type="Google" id="ProtNLM"/>
    </source>
</evidence>
<feature type="transmembrane region" description="Helical" evidence="2">
    <location>
        <begin position="170"/>
        <end position="192"/>
    </location>
</feature>